<dbReference type="InterPro" id="IPR037294">
    <property type="entry name" value="ABC_BtuC-like"/>
</dbReference>
<evidence type="ECO:0000313" key="9">
    <source>
        <dbReference type="EMBL" id="RDD64759.1"/>
    </source>
</evidence>
<evidence type="ECO:0000256" key="8">
    <source>
        <dbReference type="SAM" id="Phobius"/>
    </source>
</evidence>
<sequence length="314" mass="32502">MAERRLMALGGLLVLAVALFLLWGLRAPVAFILSLRSEKLAALVLVGAATGAATVIFQTIAANRLLTPGIVGFDALFIFIQTTLVMILGGVGYADLPETPKFLAEAAGLTAAAMALFGVLFRKGAEDVIRMILTGVILGALLRGLAEFVQRLLDPSEFAVVQQASIASFNSVDEGQLGIAAVVLVLALLAAWRLAPALDVAGLGRAKARTLGLPHDRLVLAALGIVALLVSVSTALVGPITFLGLLAASLAHAALRDFRHTVLIPAAALIGASILVAGQAVFERVLGLQSALAIVVEFAGGLLFLALVLARRRT</sequence>
<gene>
    <name evidence="9" type="ORF">DU478_18695</name>
</gene>
<keyword evidence="4" id="KW-1003">Cell membrane</keyword>
<evidence type="ECO:0000256" key="4">
    <source>
        <dbReference type="ARBA" id="ARBA00022475"/>
    </source>
</evidence>
<dbReference type="Proteomes" id="UP000253977">
    <property type="component" value="Unassembled WGS sequence"/>
</dbReference>
<feature type="transmembrane region" description="Helical" evidence="8">
    <location>
        <begin position="102"/>
        <end position="121"/>
    </location>
</feature>
<evidence type="ECO:0000313" key="10">
    <source>
        <dbReference type="Proteomes" id="UP000253977"/>
    </source>
</evidence>
<keyword evidence="6 8" id="KW-1133">Transmembrane helix</keyword>
<keyword evidence="3" id="KW-0813">Transport</keyword>
<dbReference type="Pfam" id="PF01032">
    <property type="entry name" value="FecCD"/>
    <property type="match status" value="1"/>
</dbReference>
<evidence type="ECO:0000256" key="6">
    <source>
        <dbReference type="ARBA" id="ARBA00022989"/>
    </source>
</evidence>
<feature type="transmembrane region" description="Helical" evidence="8">
    <location>
        <begin position="40"/>
        <end position="61"/>
    </location>
</feature>
<keyword evidence="7 8" id="KW-0472">Membrane</keyword>
<dbReference type="SUPFAM" id="SSF81345">
    <property type="entry name" value="ABC transporter involved in vitamin B12 uptake, BtuC"/>
    <property type="match status" value="1"/>
</dbReference>
<evidence type="ECO:0000256" key="1">
    <source>
        <dbReference type="ARBA" id="ARBA00004651"/>
    </source>
</evidence>
<keyword evidence="5 8" id="KW-0812">Transmembrane</keyword>
<evidence type="ECO:0000256" key="3">
    <source>
        <dbReference type="ARBA" id="ARBA00022448"/>
    </source>
</evidence>
<organism evidence="9 10">
    <name type="scientific">Thalassococcus profundi</name>
    <dbReference type="NCBI Taxonomy" id="2282382"/>
    <lineage>
        <taxon>Bacteria</taxon>
        <taxon>Pseudomonadati</taxon>
        <taxon>Pseudomonadota</taxon>
        <taxon>Alphaproteobacteria</taxon>
        <taxon>Rhodobacterales</taxon>
        <taxon>Roseobacteraceae</taxon>
        <taxon>Thalassococcus</taxon>
    </lineage>
</organism>
<dbReference type="PANTHER" id="PTHR30472">
    <property type="entry name" value="FERRIC ENTEROBACTIN TRANSPORT SYSTEM PERMEASE PROTEIN"/>
    <property type="match status" value="1"/>
</dbReference>
<dbReference type="GO" id="GO:0033214">
    <property type="term" value="P:siderophore-iron import into cell"/>
    <property type="evidence" value="ECO:0007669"/>
    <property type="project" value="TreeGrafter"/>
</dbReference>
<comment type="similarity">
    <text evidence="2">Belongs to the binding-protein-dependent transport system permease family. FecCD subfamily.</text>
</comment>
<dbReference type="EMBL" id="QPMK01000018">
    <property type="protein sequence ID" value="RDD64759.1"/>
    <property type="molecule type" value="Genomic_DNA"/>
</dbReference>
<accession>A0A369THC7</accession>
<name>A0A369THC7_9RHOB</name>
<comment type="subcellular location">
    <subcellularLocation>
        <location evidence="1">Cell membrane</location>
        <topology evidence="1">Multi-pass membrane protein</topology>
    </subcellularLocation>
</comment>
<feature type="transmembrane region" description="Helical" evidence="8">
    <location>
        <begin position="262"/>
        <end position="282"/>
    </location>
</feature>
<dbReference type="AlphaFoldDB" id="A0A369THC7"/>
<feature type="transmembrane region" description="Helical" evidence="8">
    <location>
        <begin position="288"/>
        <end position="310"/>
    </location>
</feature>
<comment type="caution">
    <text evidence="9">The sequence shown here is derived from an EMBL/GenBank/DDBJ whole genome shotgun (WGS) entry which is preliminary data.</text>
</comment>
<evidence type="ECO:0000256" key="5">
    <source>
        <dbReference type="ARBA" id="ARBA00022692"/>
    </source>
</evidence>
<dbReference type="GO" id="GO:0022857">
    <property type="term" value="F:transmembrane transporter activity"/>
    <property type="evidence" value="ECO:0007669"/>
    <property type="project" value="InterPro"/>
</dbReference>
<feature type="transmembrane region" description="Helical" evidence="8">
    <location>
        <begin position="73"/>
        <end position="96"/>
    </location>
</feature>
<dbReference type="Gene3D" id="1.10.3470.10">
    <property type="entry name" value="ABC transporter involved in vitamin B12 uptake, BtuC"/>
    <property type="match status" value="1"/>
</dbReference>
<dbReference type="GO" id="GO:0005886">
    <property type="term" value="C:plasma membrane"/>
    <property type="evidence" value="ECO:0007669"/>
    <property type="project" value="UniProtKB-SubCell"/>
</dbReference>
<proteinExistence type="inferred from homology"/>
<dbReference type="OrthoDB" id="9796260at2"/>
<feature type="transmembrane region" description="Helical" evidence="8">
    <location>
        <begin position="177"/>
        <end position="195"/>
    </location>
</feature>
<evidence type="ECO:0000256" key="2">
    <source>
        <dbReference type="ARBA" id="ARBA00007935"/>
    </source>
</evidence>
<protein>
    <submittedName>
        <fullName evidence="9">Enterobactin ABC transporter permease</fullName>
    </submittedName>
</protein>
<evidence type="ECO:0000256" key="7">
    <source>
        <dbReference type="ARBA" id="ARBA00023136"/>
    </source>
</evidence>
<reference evidence="9 10" key="1">
    <citation type="submission" date="2018-07" db="EMBL/GenBank/DDBJ databases">
        <title>Thalassococcus profundi sp. nov., a marine bacterium isolated from deep seawater of Okinawa Trough.</title>
        <authorList>
            <person name="Yu M."/>
        </authorList>
    </citation>
    <scope>NUCLEOTIDE SEQUENCE [LARGE SCALE GENOMIC DNA]</scope>
    <source>
        <strain evidence="9 10">WRAS1</strain>
    </source>
</reference>
<keyword evidence="10" id="KW-1185">Reference proteome</keyword>
<dbReference type="RefSeq" id="WP_114512482.1">
    <property type="nucleotide sequence ID" value="NZ_QPMK01000018.1"/>
</dbReference>
<dbReference type="PANTHER" id="PTHR30472:SF19">
    <property type="entry name" value="PETROBACTIN IMPORT SYSTEM PERMEASE PROTEIN YCLO"/>
    <property type="match status" value="1"/>
</dbReference>
<dbReference type="InterPro" id="IPR000522">
    <property type="entry name" value="ABC_transptr_permease_BtuC"/>
</dbReference>